<evidence type="ECO:0000256" key="2">
    <source>
        <dbReference type="SAM" id="Phobius"/>
    </source>
</evidence>
<name>A0A834G6M7_RHOSS</name>
<sequence>MVRPTTRPDQLLFIHRRRRHRRHAAATFNILIMREELQQLGGEEPEDQDPRIRDGGRRRGGDDDRRVVFGKATERISSAEWHALVLANLGLLLGLIQIYQNRKVSLFETRPAAMAISLAALCISVFAPVALLKFKAVKVEEEEQTTGQFLYCRVIRDMNVRSQVLRLRLGLSDFLPDDVLSFLFSSILDPEKSFFSMTMRLAVVFIDVKG</sequence>
<feature type="transmembrane region" description="Helical" evidence="2">
    <location>
        <begin position="112"/>
        <end position="132"/>
    </location>
</feature>
<keyword evidence="2" id="KW-0472">Membrane</keyword>
<organism evidence="3 4">
    <name type="scientific">Rhododendron simsii</name>
    <name type="common">Sims's rhododendron</name>
    <dbReference type="NCBI Taxonomy" id="118357"/>
    <lineage>
        <taxon>Eukaryota</taxon>
        <taxon>Viridiplantae</taxon>
        <taxon>Streptophyta</taxon>
        <taxon>Embryophyta</taxon>
        <taxon>Tracheophyta</taxon>
        <taxon>Spermatophyta</taxon>
        <taxon>Magnoliopsida</taxon>
        <taxon>eudicotyledons</taxon>
        <taxon>Gunneridae</taxon>
        <taxon>Pentapetalae</taxon>
        <taxon>asterids</taxon>
        <taxon>Ericales</taxon>
        <taxon>Ericaceae</taxon>
        <taxon>Ericoideae</taxon>
        <taxon>Rhodoreae</taxon>
        <taxon>Rhododendron</taxon>
    </lineage>
</organism>
<keyword evidence="2" id="KW-0812">Transmembrane</keyword>
<dbReference type="EMBL" id="WJXA01000011">
    <property type="protein sequence ID" value="KAF7126813.1"/>
    <property type="molecule type" value="Genomic_DNA"/>
</dbReference>
<reference evidence="3" key="1">
    <citation type="submission" date="2019-11" db="EMBL/GenBank/DDBJ databases">
        <authorList>
            <person name="Liu Y."/>
            <person name="Hou J."/>
            <person name="Li T.-Q."/>
            <person name="Guan C.-H."/>
            <person name="Wu X."/>
            <person name="Wu H.-Z."/>
            <person name="Ling F."/>
            <person name="Zhang R."/>
            <person name="Shi X.-G."/>
            <person name="Ren J.-P."/>
            <person name="Chen E.-F."/>
            <person name="Sun J.-M."/>
        </authorList>
    </citation>
    <scope>NUCLEOTIDE SEQUENCE</scope>
    <source>
        <strain evidence="3">Adult_tree_wgs_1</strain>
        <tissue evidence="3">Leaves</tissue>
    </source>
</reference>
<dbReference type="Proteomes" id="UP000626092">
    <property type="component" value="Unassembled WGS sequence"/>
</dbReference>
<gene>
    <name evidence="3" type="ORF">RHSIM_Rhsim11G0112200</name>
</gene>
<evidence type="ECO:0000313" key="3">
    <source>
        <dbReference type="EMBL" id="KAF7126813.1"/>
    </source>
</evidence>
<comment type="caution">
    <text evidence="3">The sequence shown here is derived from an EMBL/GenBank/DDBJ whole genome shotgun (WGS) entry which is preliminary data.</text>
</comment>
<keyword evidence="2" id="KW-1133">Transmembrane helix</keyword>
<accession>A0A834G6M7</accession>
<dbReference type="AlphaFoldDB" id="A0A834G6M7"/>
<protein>
    <submittedName>
        <fullName evidence="3">Uncharacterized protein</fullName>
    </submittedName>
</protein>
<keyword evidence="4" id="KW-1185">Reference proteome</keyword>
<feature type="region of interest" description="Disordered" evidence="1">
    <location>
        <begin position="41"/>
        <end position="64"/>
    </location>
</feature>
<proteinExistence type="predicted"/>
<evidence type="ECO:0000256" key="1">
    <source>
        <dbReference type="SAM" id="MobiDB-lite"/>
    </source>
</evidence>
<evidence type="ECO:0000313" key="4">
    <source>
        <dbReference type="Proteomes" id="UP000626092"/>
    </source>
</evidence>
<feature type="transmembrane region" description="Helical" evidence="2">
    <location>
        <begin position="81"/>
        <end position="100"/>
    </location>
</feature>
<feature type="compositionally biased region" description="Basic and acidic residues" evidence="1">
    <location>
        <begin position="48"/>
        <end position="64"/>
    </location>
</feature>